<keyword evidence="2" id="KW-1185">Reference proteome</keyword>
<accession>A0AAE0RV36</accession>
<reference evidence="1" key="1">
    <citation type="journal article" date="2021" name="Genome Biol. Evol.">
        <title>A High-Quality Reference Genome for a Parasitic Bivalve with Doubly Uniparental Inheritance (Bivalvia: Unionida).</title>
        <authorList>
            <person name="Smith C.H."/>
        </authorList>
    </citation>
    <scope>NUCLEOTIDE SEQUENCE</scope>
    <source>
        <strain evidence="1">CHS0354</strain>
    </source>
</reference>
<dbReference type="Proteomes" id="UP001195483">
    <property type="component" value="Unassembled WGS sequence"/>
</dbReference>
<proteinExistence type="predicted"/>
<comment type="caution">
    <text evidence="1">The sequence shown here is derived from an EMBL/GenBank/DDBJ whole genome shotgun (WGS) entry which is preliminary data.</text>
</comment>
<dbReference type="EMBL" id="JAEAOA010000769">
    <property type="protein sequence ID" value="KAK3580227.1"/>
    <property type="molecule type" value="Genomic_DNA"/>
</dbReference>
<name>A0AAE0RV36_9BIVA</name>
<evidence type="ECO:0000313" key="2">
    <source>
        <dbReference type="Proteomes" id="UP001195483"/>
    </source>
</evidence>
<reference evidence="1" key="2">
    <citation type="journal article" date="2021" name="Genome Biol. Evol.">
        <title>Developing a high-quality reference genome for a parasitic bivalve with doubly uniparental inheritance (Bivalvia: Unionida).</title>
        <authorList>
            <person name="Smith C.H."/>
        </authorList>
    </citation>
    <scope>NUCLEOTIDE SEQUENCE</scope>
    <source>
        <strain evidence="1">CHS0354</strain>
        <tissue evidence="1">Mantle</tissue>
    </source>
</reference>
<gene>
    <name evidence="1" type="ORF">CHS0354_012755</name>
</gene>
<evidence type="ECO:0000313" key="1">
    <source>
        <dbReference type="EMBL" id="KAK3580227.1"/>
    </source>
</evidence>
<dbReference type="AlphaFoldDB" id="A0AAE0RV36"/>
<sequence>MTKRPRQFNLGPDYKITPYVYKPYKPSTIITTFRESKRVTFGNSVYEKNKEKRKMGPDIPVREYKYVPKKIIYKGIYLDKPKPHKGAGPDDVKQSNAEEAQTITATKPVQEIAYQTSDVTLTPLRKIDSKIWKAPSGDRNQKKPFVPPLNLKQSENAGMFPGYTGSEECHSIDLGYKAREFTERVAINSPVPGYESSEMWEINIPTLDRSCIWTPIGSPPISDTPARPHTPPSPETNIVPALAFRHAPPYQSYGLSHPNLVRGKFRAETPVLKGKHQRTLASNV</sequence>
<protein>
    <submittedName>
        <fullName evidence="1">Uncharacterized protein</fullName>
    </submittedName>
</protein>
<reference evidence="1" key="3">
    <citation type="submission" date="2023-05" db="EMBL/GenBank/DDBJ databases">
        <authorList>
            <person name="Smith C.H."/>
        </authorList>
    </citation>
    <scope>NUCLEOTIDE SEQUENCE</scope>
    <source>
        <strain evidence="1">CHS0354</strain>
        <tissue evidence="1">Mantle</tissue>
    </source>
</reference>
<organism evidence="1 2">
    <name type="scientific">Potamilus streckersoni</name>
    <dbReference type="NCBI Taxonomy" id="2493646"/>
    <lineage>
        <taxon>Eukaryota</taxon>
        <taxon>Metazoa</taxon>
        <taxon>Spiralia</taxon>
        <taxon>Lophotrochozoa</taxon>
        <taxon>Mollusca</taxon>
        <taxon>Bivalvia</taxon>
        <taxon>Autobranchia</taxon>
        <taxon>Heteroconchia</taxon>
        <taxon>Palaeoheterodonta</taxon>
        <taxon>Unionida</taxon>
        <taxon>Unionoidea</taxon>
        <taxon>Unionidae</taxon>
        <taxon>Ambleminae</taxon>
        <taxon>Lampsilini</taxon>
        <taxon>Potamilus</taxon>
    </lineage>
</organism>